<evidence type="ECO:0000256" key="4">
    <source>
        <dbReference type="ARBA" id="ARBA00022827"/>
    </source>
</evidence>
<dbReference type="GO" id="GO:0033514">
    <property type="term" value="P:L-lysine catabolic process to acetyl-CoA via L-pipecolate"/>
    <property type="evidence" value="ECO:0007669"/>
    <property type="project" value="TreeGrafter"/>
</dbReference>
<dbReference type="PANTHER" id="PTHR10961">
    <property type="entry name" value="PEROXISOMAL SARCOSINE OXIDASE"/>
    <property type="match status" value="1"/>
</dbReference>
<reference evidence="7 8" key="1">
    <citation type="submission" date="2013-11" db="EMBL/GenBank/DDBJ databases">
        <title>Genome sequencing of Stegodyphus mimosarum.</title>
        <authorList>
            <person name="Bechsgaard J."/>
        </authorList>
    </citation>
    <scope>NUCLEOTIDE SEQUENCE [LARGE SCALE GENOMIC DNA]</scope>
</reference>
<dbReference type="Proteomes" id="UP000054359">
    <property type="component" value="Unassembled WGS sequence"/>
</dbReference>
<name>A0A087UUF8_STEMI</name>
<dbReference type="SUPFAM" id="SSF54373">
    <property type="entry name" value="FAD-linked reductases, C-terminal domain"/>
    <property type="match status" value="1"/>
</dbReference>
<evidence type="ECO:0000256" key="5">
    <source>
        <dbReference type="ARBA" id="ARBA00023002"/>
    </source>
</evidence>
<keyword evidence="5" id="KW-0560">Oxidoreductase</keyword>
<evidence type="ECO:0000259" key="6">
    <source>
        <dbReference type="Pfam" id="PF01266"/>
    </source>
</evidence>
<dbReference type="InterPro" id="IPR036188">
    <property type="entry name" value="FAD/NAD-bd_sf"/>
</dbReference>
<accession>A0A087UUF8</accession>
<dbReference type="Gene3D" id="3.50.50.60">
    <property type="entry name" value="FAD/NAD(P)-binding domain"/>
    <property type="match status" value="1"/>
</dbReference>
<keyword evidence="3" id="KW-0285">Flavoprotein</keyword>
<dbReference type="Pfam" id="PF01266">
    <property type="entry name" value="DAO"/>
    <property type="match status" value="1"/>
</dbReference>
<dbReference type="Gene3D" id="3.30.9.10">
    <property type="entry name" value="D-Amino Acid Oxidase, subunit A, domain 2"/>
    <property type="match status" value="1"/>
</dbReference>
<evidence type="ECO:0000313" key="8">
    <source>
        <dbReference type="Proteomes" id="UP000054359"/>
    </source>
</evidence>
<dbReference type="EMBL" id="KK121671">
    <property type="protein sequence ID" value="KFM80997.1"/>
    <property type="molecule type" value="Genomic_DNA"/>
</dbReference>
<dbReference type="STRING" id="407821.A0A087UUF8"/>
<feature type="domain" description="FAD dependent oxidoreductase" evidence="6">
    <location>
        <begin position="9"/>
        <end position="366"/>
    </location>
</feature>
<evidence type="ECO:0000256" key="2">
    <source>
        <dbReference type="ARBA" id="ARBA00010989"/>
    </source>
</evidence>
<feature type="non-terminal residue" evidence="7">
    <location>
        <position position="391"/>
    </location>
</feature>
<comment type="cofactor">
    <cofactor evidence="1">
        <name>FAD</name>
        <dbReference type="ChEBI" id="CHEBI:57692"/>
    </cofactor>
</comment>
<evidence type="ECO:0000256" key="1">
    <source>
        <dbReference type="ARBA" id="ARBA00001974"/>
    </source>
</evidence>
<dbReference type="GO" id="GO:0008115">
    <property type="term" value="F:sarcosine oxidase activity"/>
    <property type="evidence" value="ECO:0007669"/>
    <property type="project" value="TreeGrafter"/>
</dbReference>
<protein>
    <submittedName>
        <fullName evidence="7">Peroxisomal sarcosine oxidase</fullName>
    </submittedName>
</protein>
<keyword evidence="4" id="KW-0274">FAD</keyword>
<dbReference type="InterPro" id="IPR006076">
    <property type="entry name" value="FAD-dep_OxRdtase"/>
</dbReference>
<dbReference type="AlphaFoldDB" id="A0A087UUF8"/>
<dbReference type="PANTHER" id="PTHR10961:SF46">
    <property type="entry name" value="PEROXISOMAL SARCOSINE OXIDASE"/>
    <property type="match status" value="1"/>
</dbReference>
<sequence length="391" mass="44017">MEAAVKVFDHAVIGAGIVGSWTALRLSNLGKHVVLLEQFREPHTRGSSHGQTRLIRTAYAQEFFARMMPIAFDMWRELERESRKQLIVNTKILCLEQSSDKRNYEKCIKFMEEISPENLEVISPDEMKSRYSKTLSYKNLAGAFLDKTGGVMLAHKSLLAVQELFRQKGGTLWDSCPVSQIIPEENKVQIKTERGDIIARSVAICAGPWTPKLLSSQLPPSVPLQPLFVNAFYWKEKIRGAYSAESGFPTLLELSNPRIYAIPSLEYPGLMKVCYHGGVPCNDPDERDKTPVDVMPLNTAKDYIKEHMPLLEPEPAIVEKCMYTNTPDEIFVVDTLPKHRNVVIGTGFSGTGFKTAPVIGRLLSEMAVGIEPFLDITPFRLSRFDPSERQQ</sequence>
<dbReference type="OMA" id="FPSMWFQ"/>
<organism evidence="7 8">
    <name type="scientific">Stegodyphus mimosarum</name>
    <name type="common">African social velvet spider</name>
    <dbReference type="NCBI Taxonomy" id="407821"/>
    <lineage>
        <taxon>Eukaryota</taxon>
        <taxon>Metazoa</taxon>
        <taxon>Ecdysozoa</taxon>
        <taxon>Arthropoda</taxon>
        <taxon>Chelicerata</taxon>
        <taxon>Arachnida</taxon>
        <taxon>Araneae</taxon>
        <taxon>Araneomorphae</taxon>
        <taxon>Entelegynae</taxon>
        <taxon>Eresoidea</taxon>
        <taxon>Eresidae</taxon>
        <taxon>Stegodyphus</taxon>
    </lineage>
</organism>
<dbReference type="InterPro" id="IPR045170">
    <property type="entry name" value="MTOX"/>
</dbReference>
<comment type="similarity">
    <text evidence="2">Belongs to the MSOX/MTOX family.</text>
</comment>
<dbReference type="OrthoDB" id="424974at2759"/>
<evidence type="ECO:0000256" key="3">
    <source>
        <dbReference type="ARBA" id="ARBA00022630"/>
    </source>
</evidence>
<dbReference type="GO" id="GO:0050031">
    <property type="term" value="F:L-pipecolate oxidase activity"/>
    <property type="evidence" value="ECO:0007669"/>
    <property type="project" value="TreeGrafter"/>
</dbReference>
<gene>
    <name evidence="7" type="ORF">X975_05619</name>
</gene>
<dbReference type="GO" id="GO:0050660">
    <property type="term" value="F:flavin adenine dinucleotide binding"/>
    <property type="evidence" value="ECO:0007669"/>
    <property type="project" value="InterPro"/>
</dbReference>
<keyword evidence="8" id="KW-1185">Reference proteome</keyword>
<proteinExistence type="inferred from homology"/>
<dbReference type="GO" id="GO:0005777">
    <property type="term" value="C:peroxisome"/>
    <property type="evidence" value="ECO:0007669"/>
    <property type="project" value="TreeGrafter"/>
</dbReference>
<dbReference type="SUPFAM" id="SSF51905">
    <property type="entry name" value="FAD/NAD(P)-binding domain"/>
    <property type="match status" value="1"/>
</dbReference>
<evidence type="ECO:0000313" key="7">
    <source>
        <dbReference type="EMBL" id="KFM80997.1"/>
    </source>
</evidence>